<evidence type="ECO:0000256" key="9">
    <source>
        <dbReference type="SAM" id="Phobius"/>
    </source>
</evidence>
<dbReference type="SMART" id="SM00220">
    <property type="entry name" value="S_TKc"/>
    <property type="match status" value="1"/>
</dbReference>
<dbReference type="AlphaFoldDB" id="A0A0C9WQI3"/>
<dbReference type="GO" id="GO:0005737">
    <property type="term" value="C:cytoplasm"/>
    <property type="evidence" value="ECO:0007669"/>
    <property type="project" value="TreeGrafter"/>
</dbReference>
<evidence type="ECO:0000256" key="1">
    <source>
        <dbReference type="ARBA" id="ARBA00010791"/>
    </source>
</evidence>
<evidence type="ECO:0000313" key="12">
    <source>
        <dbReference type="Proteomes" id="UP000054477"/>
    </source>
</evidence>
<gene>
    <name evidence="11" type="ORF">K443DRAFT_64405</name>
</gene>
<feature type="domain" description="Protein kinase" evidence="10">
    <location>
        <begin position="11"/>
        <end position="279"/>
    </location>
</feature>
<accession>A0A0C9WQI3</accession>
<dbReference type="InterPro" id="IPR008271">
    <property type="entry name" value="Ser/Thr_kinase_AS"/>
</dbReference>
<keyword evidence="12" id="KW-1185">Reference proteome</keyword>
<evidence type="ECO:0000313" key="11">
    <source>
        <dbReference type="EMBL" id="KIJ89973.1"/>
    </source>
</evidence>
<feature type="transmembrane region" description="Helical" evidence="9">
    <location>
        <begin position="224"/>
        <end position="248"/>
    </location>
</feature>
<dbReference type="InterPro" id="IPR017441">
    <property type="entry name" value="Protein_kinase_ATP_BS"/>
</dbReference>
<keyword evidence="9" id="KW-1133">Transmembrane helix</keyword>
<dbReference type="PROSITE" id="PS50011">
    <property type="entry name" value="PROTEIN_KINASE_DOM"/>
    <property type="match status" value="1"/>
</dbReference>
<dbReference type="PROSITE" id="PS00107">
    <property type="entry name" value="PROTEIN_KINASE_ATP"/>
    <property type="match status" value="1"/>
</dbReference>
<dbReference type="Gene3D" id="1.10.510.10">
    <property type="entry name" value="Transferase(Phosphotransferase) domain 1"/>
    <property type="match status" value="1"/>
</dbReference>
<organism evidence="11 12">
    <name type="scientific">Laccaria amethystina LaAM-08-1</name>
    <dbReference type="NCBI Taxonomy" id="1095629"/>
    <lineage>
        <taxon>Eukaryota</taxon>
        <taxon>Fungi</taxon>
        <taxon>Dikarya</taxon>
        <taxon>Basidiomycota</taxon>
        <taxon>Agaricomycotina</taxon>
        <taxon>Agaricomycetes</taxon>
        <taxon>Agaricomycetidae</taxon>
        <taxon>Agaricales</taxon>
        <taxon>Agaricineae</taxon>
        <taxon>Hydnangiaceae</taxon>
        <taxon>Laccaria</taxon>
    </lineage>
</organism>
<evidence type="ECO:0000256" key="6">
    <source>
        <dbReference type="ARBA" id="ARBA00022840"/>
    </source>
</evidence>
<keyword evidence="4 7" id="KW-0547">Nucleotide-binding</keyword>
<reference evidence="12" key="2">
    <citation type="submission" date="2015-01" db="EMBL/GenBank/DDBJ databases">
        <title>Evolutionary Origins and Diversification of the Mycorrhizal Mutualists.</title>
        <authorList>
            <consortium name="DOE Joint Genome Institute"/>
            <consortium name="Mycorrhizal Genomics Consortium"/>
            <person name="Kohler A."/>
            <person name="Kuo A."/>
            <person name="Nagy L.G."/>
            <person name="Floudas D."/>
            <person name="Copeland A."/>
            <person name="Barry K.W."/>
            <person name="Cichocki N."/>
            <person name="Veneault-Fourrey C."/>
            <person name="LaButti K."/>
            <person name="Lindquist E.A."/>
            <person name="Lipzen A."/>
            <person name="Lundell T."/>
            <person name="Morin E."/>
            <person name="Murat C."/>
            <person name="Riley R."/>
            <person name="Ohm R."/>
            <person name="Sun H."/>
            <person name="Tunlid A."/>
            <person name="Henrissat B."/>
            <person name="Grigoriev I.V."/>
            <person name="Hibbett D.S."/>
            <person name="Martin F."/>
        </authorList>
    </citation>
    <scope>NUCLEOTIDE SEQUENCE [LARGE SCALE GENOMIC DNA]</scope>
    <source>
        <strain evidence="12">LaAM-08-1</strain>
    </source>
</reference>
<keyword evidence="6 7" id="KW-0067">ATP-binding</keyword>
<reference evidence="11 12" key="1">
    <citation type="submission" date="2014-04" db="EMBL/GenBank/DDBJ databases">
        <authorList>
            <consortium name="DOE Joint Genome Institute"/>
            <person name="Kuo A."/>
            <person name="Kohler A."/>
            <person name="Nagy L.G."/>
            <person name="Floudas D."/>
            <person name="Copeland A."/>
            <person name="Barry K.W."/>
            <person name="Cichocki N."/>
            <person name="Veneault-Fourrey C."/>
            <person name="LaButti K."/>
            <person name="Lindquist E.A."/>
            <person name="Lipzen A."/>
            <person name="Lundell T."/>
            <person name="Morin E."/>
            <person name="Murat C."/>
            <person name="Sun H."/>
            <person name="Tunlid A."/>
            <person name="Henrissat B."/>
            <person name="Grigoriev I.V."/>
            <person name="Hibbett D.S."/>
            <person name="Martin F."/>
            <person name="Nordberg H.P."/>
            <person name="Cantor M.N."/>
            <person name="Hua S.X."/>
        </authorList>
    </citation>
    <scope>NUCLEOTIDE SEQUENCE [LARGE SCALE GENOMIC DNA]</scope>
    <source>
        <strain evidence="11 12">LaAM-08-1</strain>
    </source>
</reference>
<dbReference type="GO" id="GO:0004674">
    <property type="term" value="F:protein serine/threonine kinase activity"/>
    <property type="evidence" value="ECO:0007669"/>
    <property type="project" value="UniProtKB-KW"/>
</dbReference>
<keyword evidence="5" id="KW-0418">Kinase</keyword>
<sequence>MTSKFPKVVGYELVQQIGGGGFSTVYRAVNFEDHRVAACKLVLLTPSTSEKERKNIEKEMRVHAALKHTNVLEFLNAVVVEPKHRGIYVPGIYMLLELAAGGDLFDKIAPDVGVGDQVAHYYFNQLLAGMEYIDSQGVCHRDLKSENLLLDVAGTLKISDFGLSAVYKLKESGKTRTLTERCGSLPSAAPEVCTFSFFFSFAFCFFVCPFVSCFLLLPHCFFSAFAFAVDALWLLSFFCVLHLFFFLLTEETALLRKNLLAVDPSKRISLAEAASHSWCLRLIQLTNRGPLALADKLTESLRDNGDLRLAAPDFGSRCVSFFLSSHFRISLPFFVFLIDVLRPFIPSGTLRCLGQHLYGLSI</sequence>
<evidence type="ECO:0000256" key="8">
    <source>
        <dbReference type="RuleBase" id="RU000304"/>
    </source>
</evidence>
<dbReference type="PANTHER" id="PTHR24346">
    <property type="entry name" value="MAP/MICROTUBULE AFFINITY-REGULATING KINASE"/>
    <property type="match status" value="1"/>
</dbReference>
<name>A0A0C9WQI3_9AGAR</name>
<evidence type="ECO:0000256" key="5">
    <source>
        <dbReference type="ARBA" id="ARBA00022777"/>
    </source>
</evidence>
<dbReference type="InterPro" id="IPR000719">
    <property type="entry name" value="Prot_kinase_dom"/>
</dbReference>
<keyword evidence="2 8" id="KW-0723">Serine/threonine-protein kinase</keyword>
<evidence type="ECO:0000256" key="4">
    <source>
        <dbReference type="ARBA" id="ARBA00022741"/>
    </source>
</evidence>
<dbReference type="EMBL" id="KN839336">
    <property type="protein sequence ID" value="KIJ89973.1"/>
    <property type="molecule type" value="Genomic_DNA"/>
</dbReference>
<evidence type="ECO:0000256" key="3">
    <source>
        <dbReference type="ARBA" id="ARBA00022679"/>
    </source>
</evidence>
<dbReference type="InterPro" id="IPR011009">
    <property type="entry name" value="Kinase-like_dom_sf"/>
</dbReference>
<protein>
    <recommendedName>
        <fullName evidence="10">Protein kinase domain-containing protein</fullName>
    </recommendedName>
</protein>
<dbReference type="GO" id="GO:0005524">
    <property type="term" value="F:ATP binding"/>
    <property type="evidence" value="ECO:0007669"/>
    <property type="project" value="UniProtKB-UniRule"/>
</dbReference>
<comment type="similarity">
    <text evidence="1">Belongs to the protein kinase superfamily. CAMK Ser/Thr protein kinase family. NIM1 subfamily.</text>
</comment>
<dbReference type="HOGENOM" id="CLU_000288_63_0_1"/>
<dbReference type="STRING" id="1095629.A0A0C9WQI3"/>
<keyword evidence="3" id="KW-0808">Transferase</keyword>
<keyword evidence="9" id="KW-0472">Membrane</keyword>
<keyword evidence="9" id="KW-0812">Transmembrane</keyword>
<evidence type="ECO:0000256" key="2">
    <source>
        <dbReference type="ARBA" id="ARBA00022527"/>
    </source>
</evidence>
<dbReference type="PANTHER" id="PTHR24346:SF82">
    <property type="entry name" value="KP78A-RELATED"/>
    <property type="match status" value="1"/>
</dbReference>
<dbReference type="OrthoDB" id="3058429at2759"/>
<evidence type="ECO:0000259" key="10">
    <source>
        <dbReference type="PROSITE" id="PS50011"/>
    </source>
</evidence>
<dbReference type="PROSITE" id="PS00108">
    <property type="entry name" value="PROTEIN_KINASE_ST"/>
    <property type="match status" value="1"/>
</dbReference>
<feature type="transmembrane region" description="Helical" evidence="9">
    <location>
        <begin position="195"/>
        <end position="217"/>
    </location>
</feature>
<evidence type="ECO:0000256" key="7">
    <source>
        <dbReference type="PROSITE-ProRule" id="PRU10141"/>
    </source>
</evidence>
<feature type="non-terminal residue" evidence="11">
    <location>
        <position position="1"/>
    </location>
</feature>
<dbReference type="GO" id="GO:0035556">
    <property type="term" value="P:intracellular signal transduction"/>
    <property type="evidence" value="ECO:0007669"/>
    <property type="project" value="TreeGrafter"/>
</dbReference>
<proteinExistence type="inferred from homology"/>
<dbReference type="Proteomes" id="UP000054477">
    <property type="component" value="Unassembled WGS sequence"/>
</dbReference>
<dbReference type="SUPFAM" id="SSF56112">
    <property type="entry name" value="Protein kinase-like (PK-like)"/>
    <property type="match status" value="1"/>
</dbReference>
<feature type="binding site" evidence="7">
    <location>
        <position position="40"/>
    </location>
    <ligand>
        <name>ATP</name>
        <dbReference type="ChEBI" id="CHEBI:30616"/>
    </ligand>
</feature>
<dbReference type="Pfam" id="PF00069">
    <property type="entry name" value="Pkinase"/>
    <property type="match status" value="1"/>
</dbReference>